<feature type="region of interest" description="Disordered" evidence="1">
    <location>
        <begin position="127"/>
        <end position="227"/>
    </location>
</feature>
<dbReference type="Proteomes" id="UP000621386">
    <property type="component" value="Unassembled WGS sequence"/>
</dbReference>
<feature type="compositionally biased region" description="Polar residues" evidence="1">
    <location>
        <begin position="170"/>
        <end position="184"/>
    </location>
</feature>
<accession>A0ABS1P5L6</accession>
<comment type="caution">
    <text evidence="2">The sequence shown here is derived from an EMBL/GenBank/DDBJ whole genome shotgun (WGS) entry which is preliminary data.</text>
</comment>
<feature type="compositionally biased region" description="Polar residues" evidence="1">
    <location>
        <begin position="135"/>
        <end position="148"/>
    </location>
</feature>
<feature type="compositionally biased region" description="Gly residues" evidence="1">
    <location>
        <begin position="189"/>
        <end position="198"/>
    </location>
</feature>
<sequence>MSTEEQAAPGSVPNAYGNALSWKWTRQMSAYLRRSGLPLLLCQLRNLAAASGEIAFASDRKPIRIQDIAKAACCDEKDARRYMDAAIRAGVVRVLGERKRGKPTRYALVVSPWPDWQAAEDYLRSTARKRAPGWDQSSGDSDPNQNGGQRPELTAGTPEEVPGTAPRMSSGDSAPNGSGDSAPNNPGGYPWGSQGGADVGFQPQVVGAPEDQSDHHETHHDDPTTWTRCAVCGRPILPDPHRPGRTVHARCEPHLATTDHERHSA</sequence>
<reference evidence="2 3" key="1">
    <citation type="submission" date="2021-01" db="EMBL/GenBank/DDBJ databases">
        <title>WGS of actinomycetes isolated from Thailand.</title>
        <authorList>
            <person name="Thawai C."/>
        </authorList>
    </citation>
    <scope>NUCLEOTIDE SEQUENCE [LARGE SCALE GENOMIC DNA]</scope>
    <source>
        <strain evidence="2 3">CH5-8</strain>
    </source>
</reference>
<protein>
    <recommendedName>
        <fullName evidence="4">Helix-turn-helix domain-containing protein</fullName>
    </recommendedName>
</protein>
<name>A0ABS1P5L6_9ACTN</name>
<keyword evidence="3" id="KW-1185">Reference proteome</keyword>
<evidence type="ECO:0008006" key="4">
    <source>
        <dbReference type="Google" id="ProtNLM"/>
    </source>
</evidence>
<gene>
    <name evidence="2" type="ORF">JK361_22685</name>
</gene>
<proteinExistence type="predicted"/>
<dbReference type="RefSeq" id="WP_201821156.1">
    <property type="nucleotide sequence ID" value="NZ_JAERRH010000008.1"/>
</dbReference>
<organism evidence="2 3">
    <name type="scientific">Streptomyces musisoli</name>
    <dbReference type="NCBI Taxonomy" id="2802280"/>
    <lineage>
        <taxon>Bacteria</taxon>
        <taxon>Bacillati</taxon>
        <taxon>Actinomycetota</taxon>
        <taxon>Actinomycetes</taxon>
        <taxon>Kitasatosporales</taxon>
        <taxon>Streptomycetaceae</taxon>
        <taxon>Streptomyces</taxon>
    </lineage>
</organism>
<evidence type="ECO:0000256" key="1">
    <source>
        <dbReference type="SAM" id="MobiDB-lite"/>
    </source>
</evidence>
<feature type="compositionally biased region" description="Basic and acidic residues" evidence="1">
    <location>
        <begin position="212"/>
        <end position="223"/>
    </location>
</feature>
<dbReference type="EMBL" id="JAERRH010000008">
    <property type="protein sequence ID" value="MBL1107377.1"/>
    <property type="molecule type" value="Genomic_DNA"/>
</dbReference>
<evidence type="ECO:0000313" key="3">
    <source>
        <dbReference type="Proteomes" id="UP000621386"/>
    </source>
</evidence>
<evidence type="ECO:0000313" key="2">
    <source>
        <dbReference type="EMBL" id="MBL1107377.1"/>
    </source>
</evidence>